<reference evidence="2" key="2">
    <citation type="submission" date="2023-05" db="EMBL/GenBank/DDBJ databases">
        <authorList>
            <person name="Schelkunov M.I."/>
        </authorList>
    </citation>
    <scope>NUCLEOTIDE SEQUENCE</scope>
    <source>
        <strain evidence="2">Hsosn_3</strain>
        <tissue evidence="2">Leaf</tissue>
    </source>
</reference>
<reference evidence="2" key="1">
    <citation type="submission" date="2023-02" db="EMBL/GenBank/DDBJ databases">
        <title>Genome of toxic invasive species Heracleum sosnowskyi carries increased number of genes despite the absence of recent whole-genome duplications.</title>
        <authorList>
            <person name="Schelkunov M."/>
            <person name="Shtratnikova V."/>
            <person name="Makarenko M."/>
            <person name="Klepikova A."/>
            <person name="Omelchenko D."/>
            <person name="Novikova G."/>
            <person name="Obukhova E."/>
            <person name="Bogdanov V."/>
            <person name="Penin A."/>
            <person name="Logacheva M."/>
        </authorList>
    </citation>
    <scope>NUCLEOTIDE SEQUENCE</scope>
    <source>
        <strain evidence="2">Hsosn_3</strain>
        <tissue evidence="2">Leaf</tissue>
    </source>
</reference>
<name>A0AAD8GPN6_9APIA</name>
<feature type="region of interest" description="Disordered" evidence="1">
    <location>
        <begin position="36"/>
        <end position="79"/>
    </location>
</feature>
<evidence type="ECO:0000256" key="1">
    <source>
        <dbReference type="SAM" id="MobiDB-lite"/>
    </source>
</evidence>
<dbReference type="EMBL" id="JAUIZM010000017">
    <property type="protein sequence ID" value="KAK1352341.1"/>
    <property type="molecule type" value="Genomic_DNA"/>
</dbReference>
<comment type="caution">
    <text evidence="2">The sequence shown here is derived from an EMBL/GenBank/DDBJ whole genome shotgun (WGS) entry which is preliminary data.</text>
</comment>
<protein>
    <submittedName>
        <fullName evidence="2">Uncharacterized protein</fullName>
    </submittedName>
</protein>
<accession>A0AAD8GPN6</accession>
<evidence type="ECO:0000313" key="3">
    <source>
        <dbReference type="Proteomes" id="UP001237642"/>
    </source>
</evidence>
<sequence>MQSQRNSQGPSLPVLVQTNLSQPGQHLPQNFANNIASAGMQGSAGQSIPSISGMMQPSPPSDLLLNQQSSAQQCTQSGVQQHLQSVRQLQASNIHQQQKASEQPQQQQHLLMQSKATNIQQNQLIGGAQSETRFSF</sequence>
<proteinExistence type="predicted"/>
<feature type="compositionally biased region" description="Polar residues" evidence="1">
    <location>
        <begin position="64"/>
        <end position="79"/>
    </location>
</feature>
<dbReference type="Proteomes" id="UP001237642">
    <property type="component" value="Unassembled WGS sequence"/>
</dbReference>
<feature type="compositionally biased region" description="Polar residues" evidence="1">
    <location>
        <begin position="43"/>
        <end position="55"/>
    </location>
</feature>
<dbReference type="AlphaFoldDB" id="A0AAD8GPN6"/>
<gene>
    <name evidence="2" type="ORF">POM88_053280</name>
</gene>
<organism evidence="2 3">
    <name type="scientific">Heracleum sosnowskyi</name>
    <dbReference type="NCBI Taxonomy" id="360622"/>
    <lineage>
        <taxon>Eukaryota</taxon>
        <taxon>Viridiplantae</taxon>
        <taxon>Streptophyta</taxon>
        <taxon>Embryophyta</taxon>
        <taxon>Tracheophyta</taxon>
        <taxon>Spermatophyta</taxon>
        <taxon>Magnoliopsida</taxon>
        <taxon>eudicotyledons</taxon>
        <taxon>Gunneridae</taxon>
        <taxon>Pentapetalae</taxon>
        <taxon>asterids</taxon>
        <taxon>campanulids</taxon>
        <taxon>Apiales</taxon>
        <taxon>Apiaceae</taxon>
        <taxon>Apioideae</taxon>
        <taxon>apioid superclade</taxon>
        <taxon>Tordylieae</taxon>
        <taxon>Tordyliinae</taxon>
        <taxon>Heracleum</taxon>
    </lineage>
</organism>
<evidence type="ECO:0000313" key="2">
    <source>
        <dbReference type="EMBL" id="KAK1352341.1"/>
    </source>
</evidence>
<keyword evidence="3" id="KW-1185">Reference proteome</keyword>